<dbReference type="AlphaFoldDB" id="A0A6A6XEA4"/>
<protein>
    <submittedName>
        <fullName evidence="2">Uncharacterized protein</fullName>
    </submittedName>
</protein>
<keyword evidence="3" id="KW-1185">Reference proteome</keyword>
<accession>A0A6A6XEA4</accession>
<dbReference type="EMBL" id="MU001906">
    <property type="protein sequence ID" value="KAF2794027.1"/>
    <property type="molecule type" value="Genomic_DNA"/>
</dbReference>
<organism evidence="2 3">
    <name type="scientific">Melanomma pulvis-pyrius CBS 109.77</name>
    <dbReference type="NCBI Taxonomy" id="1314802"/>
    <lineage>
        <taxon>Eukaryota</taxon>
        <taxon>Fungi</taxon>
        <taxon>Dikarya</taxon>
        <taxon>Ascomycota</taxon>
        <taxon>Pezizomycotina</taxon>
        <taxon>Dothideomycetes</taxon>
        <taxon>Pleosporomycetidae</taxon>
        <taxon>Pleosporales</taxon>
        <taxon>Melanommataceae</taxon>
        <taxon>Melanomma</taxon>
    </lineage>
</organism>
<evidence type="ECO:0000256" key="1">
    <source>
        <dbReference type="SAM" id="MobiDB-lite"/>
    </source>
</evidence>
<feature type="region of interest" description="Disordered" evidence="1">
    <location>
        <begin position="14"/>
        <end position="37"/>
    </location>
</feature>
<name>A0A6A6XEA4_9PLEO</name>
<sequence length="89" mass="9846">MISHLFLFTGMTSRNASSRPISALKPHSSHHPAHPAHPAFRSIRSHMTFDGIPTFCVHTPSSSLNGHIYVDERQVFLGAQVSKRNRVGS</sequence>
<gene>
    <name evidence="2" type="ORF">K505DRAFT_31928</name>
</gene>
<dbReference type="Proteomes" id="UP000799757">
    <property type="component" value="Unassembled WGS sequence"/>
</dbReference>
<evidence type="ECO:0000313" key="2">
    <source>
        <dbReference type="EMBL" id="KAF2794027.1"/>
    </source>
</evidence>
<reference evidence="2" key="1">
    <citation type="journal article" date="2020" name="Stud. Mycol.">
        <title>101 Dothideomycetes genomes: a test case for predicting lifestyles and emergence of pathogens.</title>
        <authorList>
            <person name="Haridas S."/>
            <person name="Albert R."/>
            <person name="Binder M."/>
            <person name="Bloem J."/>
            <person name="Labutti K."/>
            <person name="Salamov A."/>
            <person name="Andreopoulos B."/>
            <person name="Baker S."/>
            <person name="Barry K."/>
            <person name="Bills G."/>
            <person name="Bluhm B."/>
            <person name="Cannon C."/>
            <person name="Castanera R."/>
            <person name="Culley D."/>
            <person name="Daum C."/>
            <person name="Ezra D."/>
            <person name="Gonzalez J."/>
            <person name="Henrissat B."/>
            <person name="Kuo A."/>
            <person name="Liang C."/>
            <person name="Lipzen A."/>
            <person name="Lutzoni F."/>
            <person name="Magnuson J."/>
            <person name="Mondo S."/>
            <person name="Nolan M."/>
            <person name="Ohm R."/>
            <person name="Pangilinan J."/>
            <person name="Park H.-J."/>
            <person name="Ramirez L."/>
            <person name="Alfaro M."/>
            <person name="Sun H."/>
            <person name="Tritt A."/>
            <person name="Yoshinaga Y."/>
            <person name="Zwiers L.-H."/>
            <person name="Turgeon B."/>
            <person name="Goodwin S."/>
            <person name="Spatafora J."/>
            <person name="Crous P."/>
            <person name="Grigoriev I."/>
        </authorList>
    </citation>
    <scope>NUCLEOTIDE SEQUENCE</scope>
    <source>
        <strain evidence="2">CBS 109.77</strain>
    </source>
</reference>
<proteinExistence type="predicted"/>
<evidence type="ECO:0000313" key="3">
    <source>
        <dbReference type="Proteomes" id="UP000799757"/>
    </source>
</evidence>